<dbReference type="Proteomes" id="UP000190797">
    <property type="component" value="Chromosome"/>
</dbReference>
<dbReference type="OrthoDB" id="4567904at2"/>
<dbReference type="RefSeq" id="WP_080038481.1">
    <property type="nucleotide sequence ID" value="NZ_CP017717.1"/>
</dbReference>
<organism evidence="2 3">
    <name type="scientific">[Actinomadura] parvosata subsp. kistnae</name>
    <dbReference type="NCBI Taxonomy" id="1909395"/>
    <lineage>
        <taxon>Bacteria</taxon>
        <taxon>Bacillati</taxon>
        <taxon>Actinomycetota</taxon>
        <taxon>Actinomycetes</taxon>
        <taxon>Streptosporangiales</taxon>
        <taxon>Streptosporangiaceae</taxon>
        <taxon>Nonomuraea</taxon>
    </lineage>
</organism>
<name>A0A1U9ZWI8_9ACTN</name>
<keyword evidence="1" id="KW-0732">Signal</keyword>
<sequence length="100" mass="10869">MSRLVHTLGVVAAATLLSFPFAATAQAATGTLIINFVQVHEDPSEGCLQQEDGYDLIQVTNNTDQRAYVFSDYDCRGYQTTIVHPGETKSGSLGLSLYIR</sequence>
<gene>
    <name evidence="2" type="ORF">BKM31_13395</name>
</gene>
<accession>A0A1U9ZWI8</accession>
<keyword evidence="3" id="KW-1185">Reference proteome</keyword>
<proteinExistence type="predicted"/>
<dbReference type="EMBL" id="CP017717">
    <property type="protein sequence ID" value="AQZ62326.1"/>
    <property type="molecule type" value="Genomic_DNA"/>
</dbReference>
<evidence type="ECO:0000313" key="3">
    <source>
        <dbReference type="Proteomes" id="UP000190797"/>
    </source>
</evidence>
<evidence type="ECO:0000313" key="2">
    <source>
        <dbReference type="EMBL" id="AQZ62326.1"/>
    </source>
</evidence>
<reference evidence="3" key="1">
    <citation type="journal article" date="2017" name="Med. Chem. Commun.">
        <title>Nonomuraea sp. ATCC 55076 harbours the largest actinomycete chromosome to date and the kistamicin biosynthetic gene cluster.</title>
        <authorList>
            <person name="Nazari B."/>
            <person name="Forneris C.C."/>
            <person name="Gibson M.I."/>
            <person name="Moon K."/>
            <person name="Schramma K.R."/>
            <person name="Seyedsayamdost M.R."/>
        </authorList>
    </citation>
    <scope>NUCLEOTIDE SEQUENCE [LARGE SCALE GENOMIC DNA]</scope>
    <source>
        <strain evidence="3">ATCC 55076</strain>
    </source>
</reference>
<protein>
    <submittedName>
        <fullName evidence="2">Uncharacterized protein</fullName>
    </submittedName>
</protein>
<feature type="chain" id="PRO_5012979397" evidence="1">
    <location>
        <begin position="28"/>
        <end position="100"/>
    </location>
</feature>
<dbReference type="AlphaFoldDB" id="A0A1U9ZWI8"/>
<dbReference type="KEGG" id="noa:BKM31_13395"/>
<evidence type="ECO:0000256" key="1">
    <source>
        <dbReference type="SAM" id="SignalP"/>
    </source>
</evidence>
<feature type="signal peptide" evidence="1">
    <location>
        <begin position="1"/>
        <end position="27"/>
    </location>
</feature>